<evidence type="ECO:0000256" key="8">
    <source>
        <dbReference type="ARBA" id="ARBA00038436"/>
    </source>
</evidence>
<dbReference type="Proteomes" id="UP000244224">
    <property type="component" value="Unassembled WGS sequence"/>
</dbReference>
<feature type="transmembrane region" description="Helical" evidence="9">
    <location>
        <begin position="91"/>
        <end position="113"/>
    </location>
</feature>
<comment type="function">
    <text evidence="9">Part of the tripartite ATP-independent periplasmic (TRAP) transport system.</text>
</comment>
<gene>
    <name evidence="11" type="ORF">C8N34_11579</name>
</gene>
<evidence type="ECO:0000256" key="6">
    <source>
        <dbReference type="ARBA" id="ARBA00022989"/>
    </source>
</evidence>
<evidence type="ECO:0000256" key="3">
    <source>
        <dbReference type="ARBA" id="ARBA00022475"/>
    </source>
</evidence>
<keyword evidence="6 9" id="KW-1133">Transmembrane helix</keyword>
<accession>A0A2T6ASM3</accession>
<keyword evidence="12" id="KW-1185">Reference proteome</keyword>
<dbReference type="InterPro" id="IPR055348">
    <property type="entry name" value="DctQ"/>
</dbReference>
<dbReference type="Pfam" id="PF04290">
    <property type="entry name" value="DctQ"/>
    <property type="match status" value="1"/>
</dbReference>
<dbReference type="GO" id="GO:0005886">
    <property type="term" value="C:plasma membrane"/>
    <property type="evidence" value="ECO:0007669"/>
    <property type="project" value="UniProtKB-SubCell"/>
</dbReference>
<comment type="similarity">
    <text evidence="8 9">Belongs to the TRAP transporter small permease family.</text>
</comment>
<dbReference type="PANTHER" id="PTHR35011">
    <property type="entry name" value="2,3-DIKETO-L-GULONATE TRAP TRANSPORTER SMALL PERMEASE PROTEIN YIAM"/>
    <property type="match status" value="1"/>
</dbReference>
<proteinExistence type="inferred from homology"/>
<keyword evidence="5 9" id="KW-0812">Transmembrane</keyword>
<evidence type="ECO:0000256" key="2">
    <source>
        <dbReference type="ARBA" id="ARBA00022448"/>
    </source>
</evidence>
<keyword evidence="2 9" id="KW-0813">Transport</keyword>
<organism evidence="11 12">
    <name type="scientific">Gemmobacter caeni</name>
    <dbReference type="NCBI Taxonomy" id="589035"/>
    <lineage>
        <taxon>Bacteria</taxon>
        <taxon>Pseudomonadati</taxon>
        <taxon>Pseudomonadota</taxon>
        <taxon>Alphaproteobacteria</taxon>
        <taxon>Rhodobacterales</taxon>
        <taxon>Paracoccaceae</taxon>
        <taxon>Gemmobacter</taxon>
    </lineage>
</organism>
<dbReference type="InterPro" id="IPR007387">
    <property type="entry name" value="TRAP_DctQ"/>
</dbReference>
<feature type="domain" description="Tripartite ATP-independent periplasmic transporters DctQ component" evidence="10">
    <location>
        <begin position="30"/>
        <end position="174"/>
    </location>
</feature>
<evidence type="ECO:0000259" key="10">
    <source>
        <dbReference type="Pfam" id="PF04290"/>
    </source>
</evidence>
<dbReference type="EMBL" id="QBKP01000015">
    <property type="protein sequence ID" value="PTX46824.1"/>
    <property type="molecule type" value="Genomic_DNA"/>
</dbReference>
<keyword evidence="3" id="KW-1003">Cell membrane</keyword>
<keyword evidence="4 9" id="KW-0997">Cell inner membrane</keyword>
<dbReference type="PANTHER" id="PTHR35011:SF4">
    <property type="entry name" value="SLL1102 PROTEIN"/>
    <property type="match status" value="1"/>
</dbReference>
<reference evidence="11 12" key="1">
    <citation type="submission" date="2018-04" db="EMBL/GenBank/DDBJ databases">
        <title>Genomic Encyclopedia of Archaeal and Bacterial Type Strains, Phase II (KMG-II): from individual species to whole genera.</title>
        <authorList>
            <person name="Goeker M."/>
        </authorList>
    </citation>
    <scope>NUCLEOTIDE SEQUENCE [LARGE SCALE GENOMIC DNA]</scope>
    <source>
        <strain evidence="11 12">DSM 21823</strain>
    </source>
</reference>
<dbReference type="GO" id="GO:0022857">
    <property type="term" value="F:transmembrane transporter activity"/>
    <property type="evidence" value="ECO:0007669"/>
    <property type="project" value="UniProtKB-UniRule"/>
</dbReference>
<protein>
    <recommendedName>
        <fullName evidence="9">TRAP transporter small permease protein</fullName>
    </recommendedName>
</protein>
<evidence type="ECO:0000256" key="1">
    <source>
        <dbReference type="ARBA" id="ARBA00004429"/>
    </source>
</evidence>
<evidence type="ECO:0000256" key="9">
    <source>
        <dbReference type="RuleBase" id="RU369079"/>
    </source>
</evidence>
<dbReference type="OrthoDB" id="9794346at2"/>
<evidence type="ECO:0000256" key="4">
    <source>
        <dbReference type="ARBA" id="ARBA00022519"/>
    </source>
</evidence>
<evidence type="ECO:0000313" key="11">
    <source>
        <dbReference type="EMBL" id="PTX46824.1"/>
    </source>
</evidence>
<dbReference type="RefSeq" id="WP_054301123.1">
    <property type="nucleotide sequence ID" value="NZ_QBKP01000015.1"/>
</dbReference>
<feature type="transmembrane region" description="Helical" evidence="9">
    <location>
        <begin position="51"/>
        <end position="70"/>
    </location>
</feature>
<keyword evidence="7 9" id="KW-0472">Membrane</keyword>
<evidence type="ECO:0000256" key="5">
    <source>
        <dbReference type="ARBA" id="ARBA00022692"/>
    </source>
</evidence>
<feature type="transmembrane region" description="Helical" evidence="9">
    <location>
        <begin position="146"/>
        <end position="170"/>
    </location>
</feature>
<dbReference type="AlphaFoldDB" id="A0A2T6ASM3"/>
<feature type="transmembrane region" description="Helical" evidence="9">
    <location>
        <begin position="22"/>
        <end position="39"/>
    </location>
</feature>
<evidence type="ECO:0000313" key="12">
    <source>
        <dbReference type="Proteomes" id="UP000244224"/>
    </source>
</evidence>
<evidence type="ECO:0000256" key="7">
    <source>
        <dbReference type="ARBA" id="ARBA00023136"/>
    </source>
</evidence>
<sequence length="181" mass="20876">MPRWIVAFVHGVEKLNHGIGRFAMYLLFALMAVLAWSAISKAAFTPSMWTLEMAQFIMVAYYILGGPYSMQMGSHVRMDLAYSRWNDRTRAAFDAFTVLALMFYLAVMVWGAWESLAYSLTLKWPEGALLPQIGRLERSPTAWRPYLWPIKITMFLGFILMFLQSLVYLIRDIATLRGEEI</sequence>
<name>A0A2T6ASM3_9RHOB</name>
<comment type="subunit">
    <text evidence="9">The complex comprises the extracytoplasmic solute receptor protein and the two transmembrane proteins.</text>
</comment>
<comment type="subcellular location">
    <subcellularLocation>
        <location evidence="1 9">Cell inner membrane</location>
        <topology evidence="1 9">Multi-pass membrane protein</topology>
    </subcellularLocation>
</comment>
<comment type="caution">
    <text evidence="11">The sequence shown here is derived from an EMBL/GenBank/DDBJ whole genome shotgun (WGS) entry which is preliminary data.</text>
</comment>